<feature type="chain" id="PRO_5046647475" description="DUF1311 domain-containing protein" evidence="1">
    <location>
        <begin position="19"/>
        <end position="237"/>
    </location>
</feature>
<keyword evidence="1" id="KW-0732">Signal</keyword>
<name>A0ABN5HF81_9VIBR</name>
<organism evidence="2 3">
    <name type="scientific">Vibrio diabolicus</name>
    <dbReference type="NCBI Taxonomy" id="50719"/>
    <lineage>
        <taxon>Bacteria</taxon>
        <taxon>Pseudomonadati</taxon>
        <taxon>Pseudomonadota</taxon>
        <taxon>Gammaproteobacteria</taxon>
        <taxon>Vibrionales</taxon>
        <taxon>Vibrionaceae</taxon>
        <taxon>Vibrio</taxon>
        <taxon>Vibrio diabolicus subgroup</taxon>
    </lineage>
</organism>
<accession>A0ABN5HF81</accession>
<feature type="signal peptide" evidence="1">
    <location>
        <begin position="1"/>
        <end position="18"/>
    </location>
</feature>
<protein>
    <recommendedName>
        <fullName evidence="4">DUF1311 domain-containing protein</fullName>
    </recommendedName>
</protein>
<dbReference type="RefSeq" id="WP_104973939.1">
    <property type="nucleotide sequence ID" value="NZ_CP014134.1"/>
</dbReference>
<evidence type="ECO:0000313" key="2">
    <source>
        <dbReference type="EMBL" id="AVH25790.1"/>
    </source>
</evidence>
<dbReference type="Proteomes" id="UP000237665">
    <property type="component" value="Chromosome 1"/>
</dbReference>
<gene>
    <name evidence="2" type="ORF">AL468_00340</name>
</gene>
<proteinExistence type="predicted"/>
<reference evidence="3" key="1">
    <citation type="submission" date="2017-12" db="EMBL/GenBank/DDBJ databases">
        <title>FDA dAtabase for Regulatory Grade micrObial Sequences (FDA-ARGOS): Supporting development and validation of Infectious Disease Dx tests.</title>
        <authorList>
            <person name="Hoffmann M."/>
            <person name="Allard M."/>
            <person name="Evans P."/>
            <person name="Brown E."/>
            <person name="Tallon L.J."/>
            <person name="Sadzewicz L."/>
            <person name="Sengamalay N."/>
            <person name="Ott S."/>
            <person name="Godinez A."/>
            <person name="Nagaraj S."/>
            <person name="Vavikolanu K."/>
            <person name="Aluvathingal J."/>
            <person name="Nadendla S."/>
            <person name="Hobson J."/>
            <person name="Sichtig H."/>
        </authorList>
    </citation>
    <scope>NUCLEOTIDE SEQUENCE [LARGE SCALE GENOMIC DNA]</scope>
    <source>
        <strain evidence="3">LMG 3418</strain>
    </source>
</reference>
<keyword evidence="3" id="KW-1185">Reference proteome</keyword>
<sequence>MKKYLLILSALLATSAYGKSPDELLNGLKPDLKSWVEKSCSKNLGPSLWSSCVTREVNALNGHFPDLSILSKDQKTWLMNSCPSSLGPSLTISCYNREYEALGRIPSFSGLSEQQANWVKQSCSTSLGPSLYASCLNREISAVKNAGSPQPQVVSKPNLRAQTRPVGSNSRNSYAIEVSHNDELFIINGEKFEAKTYCLGWYEGDEVIFVDGSPYGACSSAKLLNLSNKELCEVWCE</sequence>
<evidence type="ECO:0000256" key="1">
    <source>
        <dbReference type="SAM" id="SignalP"/>
    </source>
</evidence>
<evidence type="ECO:0000313" key="3">
    <source>
        <dbReference type="Proteomes" id="UP000237665"/>
    </source>
</evidence>
<evidence type="ECO:0008006" key="4">
    <source>
        <dbReference type="Google" id="ProtNLM"/>
    </source>
</evidence>
<dbReference type="EMBL" id="CP014134">
    <property type="protein sequence ID" value="AVH25790.1"/>
    <property type="molecule type" value="Genomic_DNA"/>
</dbReference>